<organism evidence="2 3">
    <name type="scientific">Mycolicibacterium frederiksbergense</name>
    <dbReference type="NCBI Taxonomy" id="117567"/>
    <lineage>
        <taxon>Bacteria</taxon>
        <taxon>Bacillati</taxon>
        <taxon>Actinomycetota</taxon>
        <taxon>Actinomycetes</taxon>
        <taxon>Mycobacteriales</taxon>
        <taxon>Mycobacteriaceae</taxon>
        <taxon>Mycolicibacterium</taxon>
    </lineage>
</organism>
<evidence type="ECO:0000313" key="3">
    <source>
        <dbReference type="Proteomes" id="UP000501849"/>
    </source>
</evidence>
<name>A0A6H0SCC2_9MYCO</name>
<keyword evidence="1" id="KW-1133">Transmembrane helix</keyword>
<dbReference type="RefSeq" id="WP_168144441.1">
    <property type="nucleotide sequence ID" value="NZ_CP038799.1"/>
</dbReference>
<feature type="transmembrane region" description="Helical" evidence="1">
    <location>
        <begin position="182"/>
        <end position="205"/>
    </location>
</feature>
<dbReference type="Pfam" id="PF10812">
    <property type="entry name" value="DUF2561"/>
    <property type="match status" value="1"/>
</dbReference>
<evidence type="ECO:0000256" key="1">
    <source>
        <dbReference type="SAM" id="Phobius"/>
    </source>
</evidence>
<keyword evidence="1" id="KW-0472">Membrane</keyword>
<sequence length="220" mass="22739">MLKDTELTPSPRRTLSGPENLERILMGACAVIWLAALGAAVAATVSLVDMASGRGTVRAELSEASGSDTPWVLYTVIGISAAVIVVAIPLLVRARRQSSHRPIRDTPAGGSVVEDIAAVSPRESRRRLAEPGPEATTRAAALPGVIDQVCARFGLSIACAVGLGTLAVGLATYLTANDSGSAAVAFFIIAGIVTVAMPVLLWFYLRELRGVLGPADKPAA</sequence>
<dbReference type="KEGG" id="mfre:EXE63_26795"/>
<gene>
    <name evidence="2" type="ORF">EXE63_26795</name>
</gene>
<protein>
    <submittedName>
        <fullName evidence="2">DUF2561 family protein</fullName>
    </submittedName>
</protein>
<dbReference type="AlphaFoldDB" id="A0A6H0SCC2"/>
<dbReference type="EMBL" id="CP038799">
    <property type="protein sequence ID" value="QIV84089.1"/>
    <property type="molecule type" value="Genomic_DNA"/>
</dbReference>
<feature type="transmembrane region" description="Helical" evidence="1">
    <location>
        <begin position="153"/>
        <end position="176"/>
    </location>
</feature>
<accession>A0A6H0SCC2</accession>
<feature type="transmembrane region" description="Helical" evidence="1">
    <location>
        <begin position="71"/>
        <end position="92"/>
    </location>
</feature>
<reference evidence="2 3" key="1">
    <citation type="submission" date="2019-04" db="EMBL/GenBank/DDBJ databases">
        <title>Draft, Whole-Genome Sequence of the Anthracene-degrading Mycobacterium frederiksbergense LB501T, Isolated from a Polycyclic Aromatic Hydrocarbon (PAH)-Contaminated Soil.</title>
        <authorList>
            <person name="Augelletti F."/>
        </authorList>
    </citation>
    <scope>NUCLEOTIDE SEQUENCE [LARGE SCALE GENOMIC DNA]</scope>
    <source>
        <strain evidence="2 3">LB 501T</strain>
    </source>
</reference>
<dbReference type="Proteomes" id="UP000501849">
    <property type="component" value="Chromosome"/>
</dbReference>
<keyword evidence="1" id="KW-0812">Transmembrane</keyword>
<evidence type="ECO:0000313" key="2">
    <source>
        <dbReference type="EMBL" id="QIV84089.1"/>
    </source>
</evidence>
<proteinExistence type="predicted"/>
<feature type="transmembrane region" description="Helical" evidence="1">
    <location>
        <begin position="21"/>
        <end position="48"/>
    </location>
</feature>
<dbReference type="InterPro" id="IPR024381">
    <property type="entry name" value="DUF2561"/>
</dbReference>
<keyword evidence="3" id="KW-1185">Reference proteome</keyword>